<feature type="domain" description="Alpha-D-phosphohexomutase alpha/beta/alpha" evidence="11">
    <location>
        <begin position="255"/>
        <end position="360"/>
    </location>
</feature>
<evidence type="ECO:0000256" key="6">
    <source>
        <dbReference type="ARBA" id="ARBA00023235"/>
    </source>
</evidence>
<organism evidence="12 13">
    <name type="scientific">Candidatus Veblenbacteria bacterium RIFOXYA2_FULL_43_9</name>
    <dbReference type="NCBI Taxonomy" id="1802425"/>
    <lineage>
        <taxon>Bacteria</taxon>
        <taxon>Candidatus Vebleniibacteriota</taxon>
    </lineage>
</organism>
<keyword evidence="6" id="KW-0413">Isomerase</keyword>
<keyword evidence="4 7" id="KW-0479">Metal-binding</keyword>
<dbReference type="GO" id="GO:0016868">
    <property type="term" value="F:intramolecular phosphotransferase activity"/>
    <property type="evidence" value="ECO:0007669"/>
    <property type="project" value="InterPro"/>
</dbReference>
<feature type="domain" description="Alpha-D-phosphohexomutase alpha/beta/alpha" evidence="9">
    <location>
        <begin position="8"/>
        <end position="132"/>
    </location>
</feature>
<dbReference type="InterPro" id="IPR005845">
    <property type="entry name" value="A-D-PHexomutase_a/b/a-II"/>
</dbReference>
<feature type="domain" description="Alpha-D-phosphohexomutase alpha/beta/alpha" evidence="10">
    <location>
        <begin position="150"/>
        <end position="249"/>
    </location>
</feature>
<evidence type="ECO:0000259" key="11">
    <source>
        <dbReference type="Pfam" id="PF02880"/>
    </source>
</evidence>
<evidence type="ECO:0000313" key="12">
    <source>
        <dbReference type="EMBL" id="OHA54836.1"/>
    </source>
</evidence>
<evidence type="ECO:0000256" key="2">
    <source>
        <dbReference type="ARBA" id="ARBA00010231"/>
    </source>
</evidence>
<dbReference type="Gene3D" id="3.40.120.10">
    <property type="entry name" value="Alpha-D-Glucose-1,6-Bisphosphate, subunit A, domain 3"/>
    <property type="match status" value="3"/>
</dbReference>
<evidence type="ECO:0008006" key="14">
    <source>
        <dbReference type="Google" id="ProtNLM"/>
    </source>
</evidence>
<dbReference type="Pfam" id="PF02880">
    <property type="entry name" value="PGM_PMM_III"/>
    <property type="match status" value="1"/>
</dbReference>
<accession>A0A1G2Q2M6</accession>
<dbReference type="CDD" id="cd03089">
    <property type="entry name" value="PMM_PGM"/>
    <property type="match status" value="1"/>
</dbReference>
<evidence type="ECO:0000256" key="4">
    <source>
        <dbReference type="ARBA" id="ARBA00022723"/>
    </source>
</evidence>
<dbReference type="InterPro" id="IPR005846">
    <property type="entry name" value="A-D-PHexomutase_a/b/a-III"/>
</dbReference>
<dbReference type="EMBL" id="MHTB01000035">
    <property type="protein sequence ID" value="OHA54836.1"/>
    <property type="molecule type" value="Genomic_DNA"/>
</dbReference>
<evidence type="ECO:0000259" key="8">
    <source>
        <dbReference type="Pfam" id="PF00408"/>
    </source>
</evidence>
<feature type="domain" description="Alpha-D-phosphohexomutase C-terminal" evidence="8">
    <location>
        <begin position="368"/>
        <end position="438"/>
    </location>
</feature>
<dbReference type="PRINTS" id="PR00509">
    <property type="entry name" value="PGMPMM"/>
</dbReference>
<evidence type="ECO:0000259" key="10">
    <source>
        <dbReference type="Pfam" id="PF02879"/>
    </source>
</evidence>
<gene>
    <name evidence="12" type="ORF">A2226_00925</name>
</gene>
<dbReference type="PROSITE" id="PS00710">
    <property type="entry name" value="PGM_PMM"/>
    <property type="match status" value="1"/>
</dbReference>
<dbReference type="GO" id="GO:0005975">
    <property type="term" value="P:carbohydrate metabolic process"/>
    <property type="evidence" value="ECO:0007669"/>
    <property type="project" value="InterPro"/>
</dbReference>
<evidence type="ECO:0000256" key="7">
    <source>
        <dbReference type="RuleBase" id="RU004326"/>
    </source>
</evidence>
<dbReference type="SUPFAM" id="SSF53738">
    <property type="entry name" value="Phosphoglucomutase, first 3 domains"/>
    <property type="match status" value="3"/>
</dbReference>
<dbReference type="SUPFAM" id="SSF55957">
    <property type="entry name" value="Phosphoglucomutase, C-terminal domain"/>
    <property type="match status" value="1"/>
</dbReference>
<proteinExistence type="inferred from homology"/>
<dbReference type="InterPro" id="IPR005843">
    <property type="entry name" value="A-D-PHexomutase_C"/>
</dbReference>
<evidence type="ECO:0000256" key="5">
    <source>
        <dbReference type="ARBA" id="ARBA00022842"/>
    </source>
</evidence>
<dbReference type="InterPro" id="IPR016066">
    <property type="entry name" value="A-D-PHexomutase_CS"/>
</dbReference>
<comment type="cofactor">
    <cofactor evidence="1">
        <name>Mg(2+)</name>
        <dbReference type="ChEBI" id="CHEBI:18420"/>
    </cofactor>
</comment>
<dbReference type="InterPro" id="IPR005844">
    <property type="entry name" value="A-D-PHexomutase_a/b/a-I"/>
</dbReference>
<dbReference type="GO" id="GO:0000287">
    <property type="term" value="F:magnesium ion binding"/>
    <property type="evidence" value="ECO:0007669"/>
    <property type="project" value="InterPro"/>
</dbReference>
<protein>
    <recommendedName>
        <fullName evidence="14">Phosphomannomutase/phosphoglucomutase</fullName>
    </recommendedName>
</protein>
<dbReference type="Pfam" id="PF02878">
    <property type="entry name" value="PGM_PMM_I"/>
    <property type="match status" value="1"/>
</dbReference>
<name>A0A1G2Q2M6_9BACT</name>
<dbReference type="PANTHER" id="PTHR43771">
    <property type="entry name" value="PHOSPHOMANNOMUTASE"/>
    <property type="match status" value="1"/>
</dbReference>
<dbReference type="InterPro" id="IPR036900">
    <property type="entry name" value="A-D-PHexomutase_C_sf"/>
</dbReference>
<dbReference type="InterPro" id="IPR005841">
    <property type="entry name" value="Alpha-D-phosphohexomutase_SF"/>
</dbReference>
<dbReference type="InterPro" id="IPR016055">
    <property type="entry name" value="A-D-PHexomutase_a/b/a-I/II/III"/>
</dbReference>
<evidence type="ECO:0000256" key="1">
    <source>
        <dbReference type="ARBA" id="ARBA00001946"/>
    </source>
</evidence>
<dbReference type="PANTHER" id="PTHR43771:SF1">
    <property type="entry name" value="PHOSPHOMANNOMUTASE"/>
    <property type="match status" value="1"/>
</dbReference>
<comment type="similarity">
    <text evidence="2 7">Belongs to the phosphohexose mutase family.</text>
</comment>
<dbReference type="Pfam" id="PF02879">
    <property type="entry name" value="PGM_PMM_II"/>
    <property type="match status" value="1"/>
</dbReference>
<dbReference type="Pfam" id="PF00408">
    <property type="entry name" value="PGM_PMM_IV"/>
    <property type="match status" value="1"/>
</dbReference>
<dbReference type="Gene3D" id="3.30.310.50">
    <property type="entry name" value="Alpha-D-phosphohexomutase, C-terminal domain"/>
    <property type="match status" value="1"/>
</dbReference>
<evidence type="ECO:0000256" key="3">
    <source>
        <dbReference type="ARBA" id="ARBA00022553"/>
    </source>
</evidence>
<dbReference type="AlphaFoldDB" id="A0A1G2Q2M6"/>
<dbReference type="Proteomes" id="UP000178936">
    <property type="component" value="Unassembled WGS sequence"/>
</dbReference>
<comment type="caution">
    <text evidence="12">The sequence shown here is derived from an EMBL/GenBank/DDBJ whole genome shotgun (WGS) entry which is preliminary data.</text>
</comment>
<reference evidence="12 13" key="1">
    <citation type="journal article" date="2016" name="Nat. Commun.">
        <title>Thousands of microbial genomes shed light on interconnected biogeochemical processes in an aquifer system.</title>
        <authorList>
            <person name="Anantharaman K."/>
            <person name="Brown C.T."/>
            <person name="Hug L.A."/>
            <person name="Sharon I."/>
            <person name="Castelle C.J."/>
            <person name="Probst A.J."/>
            <person name="Thomas B.C."/>
            <person name="Singh A."/>
            <person name="Wilkins M.J."/>
            <person name="Karaoz U."/>
            <person name="Brodie E.L."/>
            <person name="Williams K.H."/>
            <person name="Hubbard S.S."/>
            <person name="Banfield J.F."/>
        </authorList>
    </citation>
    <scope>NUCLEOTIDE SEQUENCE [LARGE SCALE GENOMIC DNA]</scope>
</reference>
<sequence length="444" mass="49050">MFVSFNQNIFKAYDVRGVYPEELNEEAAQAVGLAVASLVGSGRAVIGRDMRLSSPQLHQALINGLCAGGLTVDDIEMVPIDAVYFGVGAHNYDVGIMVTASHNPPQYNGFKIMRRHTQWVRGSEIKEHISAILPANTQPGGLNVFDIWPTYIKHVRSFINEAVLKPLKIVVDAGNGMAGKTIPLLFDKLPFNWQPLFFELDGTFPNRPSNPLAQGASQACAEAVKANKADVGIMFDGDTDRIFFLDENGQFVPADVTMLLLAKEALRKEPGAKIAYNLICSRAVPEFITRWGGQPIRTAVGYVNVSQALLNQGAVMGGELSAHYSFRRNFSADSGMIAALMVLELLSQENKPLSELVRELSPYAKSPEVNFEVENKELTLKKIKDHFNDAKIDELDGVTVEYPDWWCNVRPSNTEPLLRVTVEAKTIELMKTKQAEVLKLIKES</sequence>
<keyword evidence="5 7" id="KW-0460">Magnesium</keyword>
<keyword evidence="3" id="KW-0597">Phosphoprotein</keyword>
<evidence type="ECO:0000259" key="9">
    <source>
        <dbReference type="Pfam" id="PF02878"/>
    </source>
</evidence>
<evidence type="ECO:0000313" key="13">
    <source>
        <dbReference type="Proteomes" id="UP000178936"/>
    </source>
</evidence>